<evidence type="ECO:0000256" key="1">
    <source>
        <dbReference type="ARBA" id="ARBA00004651"/>
    </source>
</evidence>
<feature type="transmembrane region" description="Helical" evidence="8">
    <location>
        <begin position="169"/>
        <end position="194"/>
    </location>
</feature>
<feature type="transmembrane region" description="Helical" evidence="8">
    <location>
        <begin position="74"/>
        <end position="96"/>
    </location>
</feature>
<comment type="similarity">
    <text evidence="8">Belongs to the insect chemoreceptor superfamily. Gustatory receptor (GR) family.</text>
</comment>
<dbReference type="Pfam" id="PF08395">
    <property type="entry name" value="7tm_7"/>
    <property type="match status" value="1"/>
</dbReference>
<reference evidence="9" key="2">
    <citation type="submission" date="2020-05" db="UniProtKB">
        <authorList>
            <consortium name="EnsemblMetazoa"/>
        </authorList>
    </citation>
    <scope>IDENTIFICATION</scope>
    <source>
        <strain evidence="9">WRAIR2</strain>
    </source>
</reference>
<dbReference type="GO" id="GO:0043025">
    <property type="term" value="C:neuronal cell body"/>
    <property type="evidence" value="ECO:0007669"/>
    <property type="project" value="TreeGrafter"/>
</dbReference>
<keyword evidence="6 8" id="KW-0675">Receptor</keyword>
<protein>
    <recommendedName>
        <fullName evidence="8">Gustatory receptor</fullName>
    </recommendedName>
</protein>
<keyword evidence="5 8" id="KW-0472">Membrane</keyword>
<dbReference type="VEuPathDB" id="VectorBase:ADIR015528"/>
<dbReference type="GO" id="GO:0050909">
    <property type="term" value="P:sensory perception of taste"/>
    <property type="evidence" value="ECO:0007669"/>
    <property type="project" value="InterPro"/>
</dbReference>
<feature type="transmembrane region" description="Helical" evidence="8">
    <location>
        <begin position="364"/>
        <end position="385"/>
    </location>
</feature>
<sequence length="389" mass="45750">MHTRGWLLVVESIALKFFFGILPLHYNRNSARFSKGVKDLAIVVVFVILFAVVAPIICALVFCTNTDYNQINSFLMTIQLIFVYMFIILVQCLFIMKKETLHELLNDMFALKDLLEDTLDCSMTEFKLYWLFYLKIVVVDFIVQLFALLTFEDIMDYETTSIEFVTSLLFYAMMYFVTMIENLILVGLLICAVMQKMINRIVKRLAKCQVRNDKPVSFKRSPTVLQTYMIHCKNNEIVRKFMDAMNFPVLLLSGWYFFMIIYSVYFMYVSALRTFQGGLVGEEYKEFLNPCIFFTYQCLQLYLLVLIPSLYTEHAIKMMSLLNYVCVNQRHGPAQDRLLEVLMLECMQRNYSISNYGMYAMNRALLFGMIATMTSYLIILIQFHMQEYE</sequence>
<dbReference type="GO" id="GO:0007165">
    <property type="term" value="P:signal transduction"/>
    <property type="evidence" value="ECO:0007669"/>
    <property type="project" value="UniProtKB-KW"/>
</dbReference>
<proteinExistence type="inferred from homology"/>
<organism evidence="9 10">
    <name type="scientific">Anopheles dirus</name>
    <dbReference type="NCBI Taxonomy" id="7168"/>
    <lineage>
        <taxon>Eukaryota</taxon>
        <taxon>Metazoa</taxon>
        <taxon>Ecdysozoa</taxon>
        <taxon>Arthropoda</taxon>
        <taxon>Hexapoda</taxon>
        <taxon>Insecta</taxon>
        <taxon>Pterygota</taxon>
        <taxon>Neoptera</taxon>
        <taxon>Endopterygota</taxon>
        <taxon>Diptera</taxon>
        <taxon>Nematocera</taxon>
        <taxon>Culicoidea</taxon>
        <taxon>Culicidae</taxon>
        <taxon>Anophelinae</taxon>
        <taxon>Anopheles</taxon>
    </lineage>
</organism>
<dbReference type="InterPro" id="IPR013604">
    <property type="entry name" value="7TM_chemorcpt"/>
</dbReference>
<dbReference type="GO" id="GO:0007635">
    <property type="term" value="P:chemosensory behavior"/>
    <property type="evidence" value="ECO:0007669"/>
    <property type="project" value="TreeGrafter"/>
</dbReference>
<evidence type="ECO:0000313" key="10">
    <source>
        <dbReference type="Proteomes" id="UP000075884"/>
    </source>
</evidence>
<evidence type="ECO:0000256" key="3">
    <source>
        <dbReference type="ARBA" id="ARBA00022692"/>
    </source>
</evidence>
<dbReference type="GO" id="GO:0030425">
    <property type="term" value="C:dendrite"/>
    <property type="evidence" value="ECO:0007669"/>
    <property type="project" value="TreeGrafter"/>
</dbReference>
<reference evidence="10" key="1">
    <citation type="submission" date="2013-03" db="EMBL/GenBank/DDBJ databases">
        <title>The Genome Sequence of Anopheles dirus WRAIR2.</title>
        <authorList>
            <consortium name="The Broad Institute Genomics Platform"/>
            <person name="Neafsey D.E."/>
            <person name="Walton C."/>
            <person name="Walker B."/>
            <person name="Young S.K."/>
            <person name="Zeng Q."/>
            <person name="Gargeya S."/>
            <person name="Fitzgerald M."/>
            <person name="Haas B."/>
            <person name="Abouelleil A."/>
            <person name="Allen A.W."/>
            <person name="Alvarado L."/>
            <person name="Arachchi H.M."/>
            <person name="Berlin A.M."/>
            <person name="Chapman S.B."/>
            <person name="Gainer-Dewar J."/>
            <person name="Goldberg J."/>
            <person name="Griggs A."/>
            <person name="Gujja S."/>
            <person name="Hansen M."/>
            <person name="Howarth C."/>
            <person name="Imamovic A."/>
            <person name="Ireland A."/>
            <person name="Larimer J."/>
            <person name="McCowan C."/>
            <person name="Murphy C."/>
            <person name="Pearson M."/>
            <person name="Poon T.W."/>
            <person name="Priest M."/>
            <person name="Roberts A."/>
            <person name="Saif S."/>
            <person name="Shea T."/>
            <person name="Sisk P."/>
            <person name="Sykes S."/>
            <person name="Wortman J."/>
            <person name="Nusbaum C."/>
            <person name="Birren B."/>
        </authorList>
    </citation>
    <scope>NUCLEOTIDE SEQUENCE [LARGE SCALE GENOMIC DNA]</scope>
    <source>
        <strain evidence="10">WRAIR2</strain>
    </source>
</reference>
<evidence type="ECO:0000313" key="9">
    <source>
        <dbReference type="EnsemblMetazoa" id="ADIR015528-PA"/>
    </source>
</evidence>
<comment type="subcellular location">
    <subcellularLocation>
        <location evidence="1 8">Cell membrane</location>
        <topology evidence="1 8">Multi-pass membrane protein</topology>
    </subcellularLocation>
</comment>
<dbReference type="AlphaFoldDB" id="A0A182NZ28"/>
<keyword evidence="7 8" id="KW-0807">Transducer</keyword>
<keyword evidence="2 8" id="KW-1003">Cell membrane</keyword>
<dbReference type="Proteomes" id="UP000075884">
    <property type="component" value="Unassembled WGS sequence"/>
</dbReference>
<feature type="transmembrane region" description="Helical" evidence="8">
    <location>
        <begin position="128"/>
        <end position="149"/>
    </location>
</feature>
<evidence type="ECO:0000256" key="2">
    <source>
        <dbReference type="ARBA" id="ARBA00022475"/>
    </source>
</evidence>
<dbReference type="PANTHER" id="PTHR21143:SF134">
    <property type="entry name" value="GUSTATORY RECEPTOR"/>
    <property type="match status" value="1"/>
</dbReference>
<evidence type="ECO:0000256" key="6">
    <source>
        <dbReference type="ARBA" id="ARBA00023170"/>
    </source>
</evidence>
<dbReference type="GO" id="GO:0030424">
    <property type="term" value="C:axon"/>
    <property type="evidence" value="ECO:0007669"/>
    <property type="project" value="TreeGrafter"/>
</dbReference>
<dbReference type="GO" id="GO:0005886">
    <property type="term" value="C:plasma membrane"/>
    <property type="evidence" value="ECO:0007669"/>
    <property type="project" value="UniProtKB-SubCell"/>
</dbReference>
<keyword evidence="3 8" id="KW-0812">Transmembrane</keyword>
<evidence type="ECO:0000256" key="4">
    <source>
        <dbReference type="ARBA" id="ARBA00022989"/>
    </source>
</evidence>
<dbReference type="GO" id="GO:0008049">
    <property type="term" value="P:male courtship behavior"/>
    <property type="evidence" value="ECO:0007669"/>
    <property type="project" value="TreeGrafter"/>
</dbReference>
<dbReference type="EnsemblMetazoa" id="ADIR015528-RA">
    <property type="protein sequence ID" value="ADIR015528-PA"/>
    <property type="gene ID" value="ADIR015528"/>
</dbReference>
<feature type="transmembrane region" description="Helical" evidence="8">
    <location>
        <begin position="287"/>
        <end position="311"/>
    </location>
</feature>
<comment type="function">
    <text evidence="8">Gustatory receptor which mediates acceptance or avoidance behavior, depending on its substrates.</text>
</comment>
<feature type="transmembrane region" description="Helical" evidence="8">
    <location>
        <begin position="249"/>
        <end position="267"/>
    </location>
</feature>
<accession>A0A182NZ28</accession>
<evidence type="ECO:0000256" key="8">
    <source>
        <dbReference type="RuleBase" id="RU363108"/>
    </source>
</evidence>
<evidence type="ECO:0000256" key="7">
    <source>
        <dbReference type="ARBA" id="ARBA00023224"/>
    </source>
</evidence>
<keyword evidence="4 8" id="KW-1133">Transmembrane helix</keyword>
<comment type="caution">
    <text evidence="8">Lacks conserved residue(s) required for the propagation of feature annotation.</text>
</comment>
<feature type="transmembrane region" description="Helical" evidence="8">
    <location>
        <begin position="6"/>
        <end position="27"/>
    </location>
</feature>
<name>A0A182NZ28_9DIPT</name>
<keyword evidence="10" id="KW-1185">Reference proteome</keyword>
<feature type="transmembrane region" description="Helical" evidence="8">
    <location>
        <begin position="39"/>
        <end position="62"/>
    </location>
</feature>
<dbReference type="PANTHER" id="PTHR21143">
    <property type="entry name" value="INVERTEBRATE GUSTATORY RECEPTOR"/>
    <property type="match status" value="1"/>
</dbReference>
<evidence type="ECO:0000256" key="5">
    <source>
        <dbReference type="ARBA" id="ARBA00023136"/>
    </source>
</evidence>